<feature type="domain" description="AAA" evidence="1">
    <location>
        <begin position="20"/>
        <end position="142"/>
    </location>
</feature>
<keyword evidence="3" id="KW-0067">ATP-binding</keyword>
<evidence type="ECO:0000259" key="1">
    <source>
        <dbReference type="Pfam" id="PF13173"/>
    </source>
</evidence>
<feature type="domain" description="DUF4143" evidence="2">
    <location>
        <begin position="209"/>
        <end position="370"/>
    </location>
</feature>
<sequence>MQIIQRHLAARIERALGASRVVNIVGPRQAGKTTLVRDLIDSAFYTTLDDDAVREALEADAYGQLLLLSEQTRSSGHPIVLDEVQRVPEITLALKRIVDADRRPGQYVLTGSSDIFTTAAAYDSLAGRVMTLTLRPFSAAEIAGAAPCTLLDAVATHPADCLDVLPKPRTFTRAQAIDLIVRGGFPEIRGLSDPDRMDRYRSYLDSIVERDVAPVAKVRKPDMLRRLIDQLAARTAEELNVAALCQVLGARKETVNDYLDILSRLGLVHRLGAWTSSGAKREIKAPKLHFLDTGCATALRGEDSGSFGLDADPTAFGHLLESFVFIELEKSLPFLSKRWRLYHWRLDTREIDIVAEAPGKLLALFEMKASSTVGVQDFRHIDWFRNEGPGRDYRATGFVVYLGSQLLSFGPGRIALPLSMLWSFKL</sequence>
<dbReference type="GO" id="GO:0005524">
    <property type="term" value="F:ATP binding"/>
    <property type="evidence" value="ECO:0007669"/>
    <property type="project" value="UniProtKB-KW"/>
</dbReference>
<dbReference type="InterPro" id="IPR025420">
    <property type="entry name" value="DUF4143"/>
</dbReference>
<accession>A0A930BW59</accession>
<dbReference type="EMBL" id="JABZMI010000119">
    <property type="protein sequence ID" value="MBF1164860.1"/>
    <property type="molecule type" value="Genomic_DNA"/>
</dbReference>
<dbReference type="Proteomes" id="UP000718593">
    <property type="component" value="Unassembled WGS sequence"/>
</dbReference>
<proteinExistence type="predicted"/>
<protein>
    <submittedName>
        <fullName evidence="3">ATP-binding protein</fullName>
    </submittedName>
</protein>
<comment type="caution">
    <text evidence="3">The sequence shown here is derived from an EMBL/GenBank/DDBJ whole genome shotgun (WGS) entry which is preliminary data.</text>
</comment>
<keyword evidence="3" id="KW-0547">Nucleotide-binding</keyword>
<reference evidence="3" key="1">
    <citation type="submission" date="2020-04" db="EMBL/GenBank/DDBJ databases">
        <title>Deep metagenomics examines the oral microbiome during advanced dental caries in children, revealing novel taxa and co-occurrences with host molecules.</title>
        <authorList>
            <person name="Baker J.L."/>
            <person name="Morton J.T."/>
            <person name="Dinis M."/>
            <person name="Alvarez R."/>
            <person name="Tran N.C."/>
            <person name="Knight R."/>
            <person name="Edlund A."/>
        </authorList>
    </citation>
    <scope>NUCLEOTIDE SEQUENCE</scope>
    <source>
        <strain evidence="3">JCVI_32_bin.24</strain>
    </source>
</reference>
<organism evidence="3 4">
    <name type="scientific">Dechloromonas agitata</name>
    <dbReference type="NCBI Taxonomy" id="73030"/>
    <lineage>
        <taxon>Bacteria</taxon>
        <taxon>Pseudomonadati</taxon>
        <taxon>Pseudomonadota</taxon>
        <taxon>Betaproteobacteria</taxon>
        <taxon>Rhodocyclales</taxon>
        <taxon>Azonexaceae</taxon>
        <taxon>Dechloromonas</taxon>
    </lineage>
</organism>
<dbReference type="PANTHER" id="PTHR43566:SF2">
    <property type="entry name" value="DUF4143 DOMAIN-CONTAINING PROTEIN"/>
    <property type="match status" value="1"/>
</dbReference>
<evidence type="ECO:0000313" key="3">
    <source>
        <dbReference type="EMBL" id="MBF1164860.1"/>
    </source>
</evidence>
<dbReference type="Pfam" id="PF13173">
    <property type="entry name" value="AAA_14"/>
    <property type="match status" value="1"/>
</dbReference>
<gene>
    <name evidence="3" type="ORF">HXL68_07450</name>
</gene>
<name>A0A930BW59_9RHOO</name>
<dbReference type="InterPro" id="IPR027417">
    <property type="entry name" value="P-loop_NTPase"/>
</dbReference>
<dbReference type="Pfam" id="PF13635">
    <property type="entry name" value="DUF4143"/>
    <property type="match status" value="1"/>
</dbReference>
<evidence type="ECO:0000313" key="4">
    <source>
        <dbReference type="Proteomes" id="UP000718593"/>
    </source>
</evidence>
<dbReference type="SUPFAM" id="SSF52540">
    <property type="entry name" value="P-loop containing nucleoside triphosphate hydrolases"/>
    <property type="match status" value="1"/>
</dbReference>
<dbReference type="PANTHER" id="PTHR43566">
    <property type="entry name" value="CONSERVED PROTEIN"/>
    <property type="match status" value="1"/>
</dbReference>
<dbReference type="InterPro" id="IPR041682">
    <property type="entry name" value="AAA_14"/>
</dbReference>
<evidence type="ECO:0000259" key="2">
    <source>
        <dbReference type="Pfam" id="PF13635"/>
    </source>
</evidence>
<dbReference type="AlphaFoldDB" id="A0A930BW59"/>